<proteinExistence type="predicted"/>
<evidence type="ECO:0000313" key="3">
    <source>
        <dbReference type="Proteomes" id="UP000265618"/>
    </source>
</evidence>
<evidence type="ECO:0000313" key="2">
    <source>
        <dbReference type="EMBL" id="GIQ86083.1"/>
    </source>
</evidence>
<name>A0A9K3GKE0_9EUKA</name>
<evidence type="ECO:0000256" key="1">
    <source>
        <dbReference type="SAM" id="MobiDB-lite"/>
    </source>
</evidence>
<sequence>MGYNILNHDGFTRGIVEWDMYCDAEGTFSFPDADPSIPKSDYKAEFVDFRPYGQDRLTLRIDHVNGIVSFTNHTKDKKYEKPLPRLAKGDWDNPDPHPPLVPGYKGDAPMVITAFRRISE</sequence>
<feature type="compositionally biased region" description="Basic and acidic residues" evidence="1">
    <location>
        <begin position="84"/>
        <end position="95"/>
    </location>
</feature>
<organism evidence="2 3">
    <name type="scientific">Kipferlia bialata</name>
    <dbReference type="NCBI Taxonomy" id="797122"/>
    <lineage>
        <taxon>Eukaryota</taxon>
        <taxon>Metamonada</taxon>
        <taxon>Carpediemonas-like organisms</taxon>
        <taxon>Kipferlia</taxon>
    </lineage>
</organism>
<gene>
    <name evidence="2" type="ORF">KIPB_007867</name>
</gene>
<dbReference type="AlphaFoldDB" id="A0A9K3GKE0"/>
<feature type="region of interest" description="Disordered" evidence="1">
    <location>
        <begin position="84"/>
        <end position="105"/>
    </location>
</feature>
<keyword evidence="3" id="KW-1185">Reference proteome</keyword>
<comment type="caution">
    <text evidence="2">The sequence shown here is derived from an EMBL/GenBank/DDBJ whole genome shotgun (WGS) entry which is preliminary data.</text>
</comment>
<protein>
    <submittedName>
        <fullName evidence="2">Uncharacterized protein</fullName>
    </submittedName>
</protein>
<dbReference type="Proteomes" id="UP000265618">
    <property type="component" value="Unassembled WGS sequence"/>
</dbReference>
<accession>A0A9K3GKE0</accession>
<reference evidence="2 3" key="1">
    <citation type="journal article" date="2018" name="PLoS ONE">
        <title>The draft genome of Kipferlia bialata reveals reductive genome evolution in fornicate parasites.</title>
        <authorList>
            <person name="Tanifuji G."/>
            <person name="Takabayashi S."/>
            <person name="Kume K."/>
            <person name="Takagi M."/>
            <person name="Nakayama T."/>
            <person name="Kamikawa R."/>
            <person name="Inagaki Y."/>
            <person name="Hashimoto T."/>
        </authorList>
    </citation>
    <scope>NUCLEOTIDE SEQUENCE [LARGE SCALE GENOMIC DNA]</scope>
    <source>
        <strain evidence="2">NY0173</strain>
    </source>
</reference>
<dbReference type="EMBL" id="BDIP01002305">
    <property type="protein sequence ID" value="GIQ86083.1"/>
    <property type="molecule type" value="Genomic_DNA"/>
</dbReference>